<dbReference type="Gene3D" id="3.90.190.10">
    <property type="entry name" value="Protein tyrosine phosphatase superfamily"/>
    <property type="match status" value="1"/>
</dbReference>
<dbReference type="Pfam" id="PF22741">
    <property type="entry name" value="PTP-NADK"/>
    <property type="match status" value="1"/>
</dbReference>
<keyword evidence="3" id="KW-1185">Reference proteome</keyword>
<dbReference type="InterPro" id="IPR029021">
    <property type="entry name" value="Prot-tyrosine_phosphatase-like"/>
</dbReference>
<organism evidence="2 3">
    <name type="scientific">Rubricella aquisinus</name>
    <dbReference type="NCBI Taxonomy" id="2028108"/>
    <lineage>
        <taxon>Bacteria</taxon>
        <taxon>Pseudomonadati</taxon>
        <taxon>Pseudomonadota</taxon>
        <taxon>Alphaproteobacteria</taxon>
        <taxon>Rhodobacterales</taxon>
        <taxon>Paracoccaceae</taxon>
        <taxon>Rubricella</taxon>
    </lineage>
</organism>
<sequence length="243" mass="27842">MTDDDVTNPDWRQRQLDDMDAKWRPMLATPEGRRAVERDMTWSDHGFIRNWYPNRHQIAPQAWRSAQPNPEQIKWFADQGGKTVISLRGGMSFGSLPLEVEACDAHGLTFIIYRLYSRDLPPRDELLGFIDLIKSVETPVLYHCKSGADRAGLAAALHMHFVEGQEVEAARAQLSFKYLHLRHAKTGVLDAFFDAYLTARGDSDLDLRTWIETAYDPQAIKAEFLSSRKLGLAWLVDKVLRRE</sequence>
<accession>A0A840WMU1</accession>
<dbReference type="Proteomes" id="UP000553766">
    <property type="component" value="Unassembled WGS sequence"/>
</dbReference>
<dbReference type="EMBL" id="JACIJS010000004">
    <property type="protein sequence ID" value="MBB5515413.1"/>
    <property type="molecule type" value="Genomic_DNA"/>
</dbReference>
<gene>
    <name evidence="2" type="ORF">FHS89_001425</name>
</gene>
<proteinExistence type="predicted"/>
<reference evidence="2 3" key="1">
    <citation type="submission" date="2020-08" db="EMBL/GenBank/DDBJ databases">
        <title>Genomic Encyclopedia of Type Strains, Phase IV (KMG-IV): sequencing the most valuable type-strain genomes for metagenomic binning, comparative biology and taxonomic classification.</title>
        <authorList>
            <person name="Goeker M."/>
        </authorList>
    </citation>
    <scope>NUCLEOTIDE SEQUENCE [LARGE SCALE GENOMIC DNA]</scope>
    <source>
        <strain evidence="2 3">DSM 103377</strain>
    </source>
</reference>
<feature type="domain" description="DSP-PTPase phosphatase fused to NAD+ Kinase" evidence="1">
    <location>
        <begin position="62"/>
        <end position="175"/>
    </location>
</feature>
<name>A0A840WMU1_9RHOB</name>
<dbReference type="AlphaFoldDB" id="A0A840WMU1"/>
<dbReference type="SUPFAM" id="SSF52799">
    <property type="entry name" value="(Phosphotyrosine protein) phosphatases II"/>
    <property type="match status" value="1"/>
</dbReference>
<evidence type="ECO:0000313" key="2">
    <source>
        <dbReference type="EMBL" id="MBB5515413.1"/>
    </source>
</evidence>
<comment type="caution">
    <text evidence="2">The sequence shown here is derived from an EMBL/GenBank/DDBJ whole genome shotgun (WGS) entry which is preliminary data.</text>
</comment>
<dbReference type="RefSeq" id="WP_184010007.1">
    <property type="nucleotide sequence ID" value="NZ_JACIJS010000004.1"/>
</dbReference>
<protein>
    <submittedName>
        <fullName evidence="2">Protein tyrosine/serine phosphatase</fullName>
    </submittedName>
</protein>
<evidence type="ECO:0000313" key="3">
    <source>
        <dbReference type="Proteomes" id="UP000553766"/>
    </source>
</evidence>
<dbReference type="InterPro" id="IPR055214">
    <property type="entry name" value="PTP-NADK"/>
</dbReference>
<evidence type="ECO:0000259" key="1">
    <source>
        <dbReference type="Pfam" id="PF22741"/>
    </source>
</evidence>